<dbReference type="AlphaFoldDB" id="A0A371HFG3"/>
<feature type="non-terminal residue" evidence="1">
    <location>
        <position position="166"/>
    </location>
</feature>
<name>A0A371HFG3_MUCPR</name>
<evidence type="ECO:0000313" key="2">
    <source>
        <dbReference type="Proteomes" id="UP000257109"/>
    </source>
</evidence>
<proteinExistence type="predicted"/>
<evidence type="ECO:0000313" key="1">
    <source>
        <dbReference type="EMBL" id="RDY01530.1"/>
    </source>
</evidence>
<sequence>MRIINVHFHSQSSLKVKAYMHRFIEWEILRFLINHGHGANLVYGTFMFKVASRNGVDRKAMKEFHMIIFFKQIVESNNFEKWPNAINENLKSMDDNEDWDLFELPKGFKSMDDNIGKYNVRLVTKDMSETSLCDAEERYHERMLNLWHATRSQLKYYGSKVVSRGL</sequence>
<keyword evidence="2" id="KW-1185">Reference proteome</keyword>
<dbReference type="OrthoDB" id="411615at2759"/>
<dbReference type="Proteomes" id="UP000257109">
    <property type="component" value="Unassembled WGS sequence"/>
</dbReference>
<feature type="non-terminal residue" evidence="1">
    <location>
        <position position="1"/>
    </location>
</feature>
<accession>A0A371HFG3</accession>
<gene>
    <name evidence="1" type="ORF">CR513_15127</name>
</gene>
<reference evidence="1" key="1">
    <citation type="submission" date="2018-05" db="EMBL/GenBank/DDBJ databases">
        <title>Draft genome of Mucuna pruriens seed.</title>
        <authorList>
            <person name="Nnadi N.E."/>
            <person name="Vos R."/>
            <person name="Hasami M.H."/>
            <person name="Devisetty U.K."/>
            <person name="Aguiy J.C."/>
        </authorList>
    </citation>
    <scope>NUCLEOTIDE SEQUENCE [LARGE SCALE GENOMIC DNA]</scope>
    <source>
        <strain evidence="1">JCA_2017</strain>
    </source>
</reference>
<protein>
    <submittedName>
        <fullName evidence="1">Uncharacterized protein</fullName>
    </submittedName>
</protein>
<organism evidence="1 2">
    <name type="scientific">Mucuna pruriens</name>
    <name type="common">Velvet bean</name>
    <name type="synonym">Dolichos pruriens</name>
    <dbReference type="NCBI Taxonomy" id="157652"/>
    <lineage>
        <taxon>Eukaryota</taxon>
        <taxon>Viridiplantae</taxon>
        <taxon>Streptophyta</taxon>
        <taxon>Embryophyta</taxon>
        <taxon>Tracheophyta</taxon>
        <taxon>Spermatophyta</taxon>
        <taxon>Magnoliopsida</taxon>
        <taxon>eudicotyledons</taxon>
        <taxon>Gunneridae</taxon>
        <taxon>Pentapetalae</taxon>
        <taxon>rosids</taxon>
        <taxon>fabids</taxon>
        <taxon>Fabales</taxon>
        <taxon>Fabaceae</taxon>
        <taxon>Papilionoideae</taxon>
        <taxon>50 kb inversion clade</taxon>
        <taxon>NPAAA clade</taxon>
        <taxon>indigoferoid/millettioid clade</taxon>
        <taxon>Phaseoleae</taxon>
        <taxon>Mucuna</taxon>
    </lineage>
</organism>
<dbReference type="EMBL" id="QJKJ01002748">
    <property type="protein sequence ID" value="RDY01530.1"/>
    <property type="molecule type" value="Genomic_DNA"/>
</dbReference>
<comment type="caution">
    <text evidence="1">The sequence shown here is derived from an EMBL/GenBank/DDBJ whole genome shotgun (WGS) entry which is preliminary data.</text>
</comment>